<dbReference type="InterPro" id="IPR008030">
    <property type="entry name" value="NmrA-like"/>
</dbReference>
<protein>
    <recommendedName>
        <fullName evidence="4">NmrA-like domain-containing protein</fullName>
    </recommendedName>
</protein>
<keyword evidence="3" id="KW-0560">Oxidoreductase</keyword>
<gene>
    <name evidence="5" type="ORF">CSOL1703_00010141</name>
</gene>
<sequence>MGTIAVAGGTSGIGRAISEAVHRKQGYSVKILSRSPNPQILVESGIEVIAIDYTDVASMRKVLEENNVDTVVSTLFVTDDGTPQVNLVHAAQASASTHRFIPSIWGIPYSRQEVGDRRMQIGQAKLEAVEALEKSSLEYTLFYVGYFLDFWGYPKVKSFQRQNVIAIDIEHNTAAIPGTGNTPVVFSHTLDVAEFVAASLDLERWDRESYVIGDVKTWNEFLNIAEEVKGEKFSVTYDRLDLLLSGRITELPSHPSLYSQMPKEHLQALFATFGVWFEEGLFCLQPSKTLNQTFPDIQARTVREVIEAGWGRK</sequence>
<evidence type="ECO:0000256" key="1">
    <source>
        <dbReference type="ARBA" id="ARBA00005725"/>
    </source>
</evidence>
<keyword evidence="2" id="KW-0521">NADP</keyword>
<proteinExistence type="inferred from homology"/>
<dbReference type="SUPFAM" id="SSF51735">
    <property type="entry name" value="NAD(P)-binding Rossmann-fold domains"/>
    <property type="match status" value="1"/>
</dbReference>
<dbReference type="Proteomes" id="UP000775872">
    <property type="component" value="Unassembled WGS sequence"/>
</dbReference>
<dbReference type="GO" id="GO:0016491">
    <property type="term" value="F:oxidoreductase activity"/>
    <property type="evidence" value="ECO:0007669"/>
    <property type="project" value="UniProtKB-KW"/>
</dbReference>
<name>A0A9N9YVQ5_9HYPO</name>
<dbReference type="EMBL" id="CABFOC020000005">
    <property type="protein sequence ID" value="CAH0044398.1"/>
    <property type="molecule type" value="Genomic_DNA"/>
</dbReference>
<dbReference type="Pfam" id="PF05368">
    <property type="entry name" value="NmrA"/>
    <property type="match status" value="1"/>
</dbReference>
<evidence type="ECO:0000313" key="5">
    <source>
        <dbReference type="EMBL" id="CAH0044398.1"/>
    </source>
</evidence>
<dbReference type="PANTHER" id="PTHR47706">
    <property type="entry name" value="NMRA-LIKE FAMILY PROTEIN"/>
    <property type="match status" value="1"/>
</dbReference>
<dbReference type="InterPro" id="IPR036291">
    <property type="entry name" value="NAD(P)-bd_dom_sf"/>
</dbReference>
<dbReference type="PANTHER" id="PTHR47706:SF4">
    <property type="entry name" value="NMRA-LIKE DOMAIN-CONTAINING PROTEIN"/>
    <property type="match status" value="1"/>
</dbReference>
<evidence type="ECO:0000313" key="6">
    <source>
        <dbReference type="Proteomes" id="UP000775872"/>
    </source>
</evidence>
<dbReference type="Gene3D" id="3.90.25.10">
    <property type="entry name" value="UDP-galactose 4-epimerase, domain 1"/>
    <property type="match status" value="1"/>
</dbReference>
<organism evidence="5 6">
    <name type="scientific">Clonostachys solani</name>
    <dbReference type="NCBI Taxonomy" id="160281"/>
    <lineage>
        <taxon>Eukaryota</taxon>
        <taxon>Fungi</taxon>
        <taxon>Dikarya</taxon>
        <taxon>Ascomycota</taxon>
        <taxon>Pezizomycotina</taxon>
        <taxon>Sordariomycetes</taxon>
        <taxon>Hypocreomycetidae</taxon>
        <taxon>Hypocreales</taxon>
        <taxon>Bionectriaceae</taxon>
        <taxon>Clonostachys</taxon>
    </lineage>
</organism>
<dbReference type="AlphaFoldDB" id="A0A9N9YVQ5"/>
<keyword evidence="6" id="KW-1185">Reference proteome</keyword>
<evidence type="ECO:0000256" key="3">
    <source>
        <dbReference type="ARBA" id="ARBA00023002"/>
    </source>
</evidence>
<comment type="caution">
    <text evidence="5">The sequence shown here is derived from an EMBL/GenBank/DDBJ whole genome shotgun (WGS) entry which is preliminary data.</text>
</comment>
<accession>A0A9N9YVQ5</accession>
<evidence type="ECO:0000256" key="2">
    <source>
        <dbReference type="ARBA" id="ARBA00022857"/>
    </source>
</evidence>
<evidence type="ECO:0000259" key="4">
    <source>
        <dbReference type="Pfam" id="PF05368"/>
    </source>
</evidence>
<dbReference type="InterPro" id="IPR051609">
    <property type="entry name" value="NmrA/Isoflavone_reductase-like"/>
</dbReference>
<feature type="domain" description="NmrA-like" evidence="4">
    <location>
        <begin position="3"/>
        <end position="239"/>
    </location>
</feature>
<dbReference type="OrthoDB" id="419598at2759"/>
<dbReference type="Gene3D" id="3.40.50.720">
    <property type="entry name" value="NAD(P)-binding Rossmann-like Domain"/>
    <property type="match status" value="1"/>
</dbReference>
<comment type="similarity">
    <text evidence="1">Belongs to the NmrA-type oxidoreductase family. Isoflavone reductase subfamily.</text>
</comment>
<reference evidence="5" key="1">
    <citation type="submission" date="2021-10" db="EMBL/GenBank/DDBJ databases">
        <authorList>
            <person name="Piombo E."/>
        </authorList>
    </citation>
    <scope>NUCLEOTIDE SEQUENCE</scope>
</reference>